<dbReference type="PANTHER" id="PTHR30455:SF2">
    <property type="entry name" value="TRANSCRIPTIONAL REPRESSOR NRDR"/>
    <property type="match status" value="1"/>
</dbReference>
<dbReference type="InterPro" id="IPR003796">
    <property type="entry name" value="RNR_NrdR-like"/>
</dbReference>
<dbReference type="EMBL" id="DTHG01000050">
    <property type="protein sequence ID" value="HGW91697.1"/>
    <property type="molecule type" value="Genomic_DNA"/>
</dbReference>
<dbReference type="InterPro" id="IPR005144">
    <property type="entry name" value="ATP-cone_dom"/>
</dbReference>
<dbReference type="AlphaFoldDB" id="A0A7C4U746"/>
<accession>A0A7C4U746</accession>
<comment type="cofactor">
    <cofactor evidence="7">
        <name>Zn(2+)</name>
        <dbReference type="ChEBI" id="CHEBI:29105"/>
    </cofactor>
    <text evidence="7">Binds 1 zinc ion.</text>
</comment>
<evidence type="ECO:0000256" key="7">
    <source>
        <dbReference type="HAMAP-Rule" id="MF_00440"/>
    </source>
</evidence>
<evidence type="ECO:0000259" key="8">
    <source>
        <dbReference type="PROSITE" id="PS51161"/>
    </source>
</evidence>
<keyword evidence="1 7" id="KW-0678">Repressor</keyword>
<feature type="domain" description="ATP-cone" evidence="8">
    <location>
        <begin position="49"/>
        <end position="139"/>
    </location>
</feature>
<comment type="caution">
    <text evidence="9">The sequence shown here is derived from an EMBL/GenBank/DDBJ whole genome shotgun (WGS) entry which is preliminary data.</text>
</comment>
<dbReference type="HAMAP" id="MF_00440">
    <property type="entry name" value="NrdR"/>
    <property type="match status" value="1"/>
</dbReference>
<comment type="function">
    <text evidence="7">Negatively regulates transcription of bacterial ribonucleotide reductase nrd genes and operons by binding to NrdR-boxes.</text>
</comment>
<keyword evidence="7" id="KW-0479">Metal-binding</keyword>
<dbReference type="Pfam" id="PF03477">
    <property type="entry name" value="ATP-cone"/>
    <property type="match status" value="1"/>
</dbReference>
<dbReference type="PANTHER" id="PTHR30455">
    <property type="entry name" value="TRANSCRIPTIONAL REPRESSOR NRDR"/>
    <property type="match status" value="1"/>
</dbReference>
<evidence type="ECO:0000256" key="4">
    <source>
        <dbReference type="ARBA" id="ARBA00023015"/>
    </source>
</evidence>
<evidence type="ECO:0000256" key="5">
    <source>
        <dbReference type="ARBA" id="ARBA00023125"/>
    </source>
</evidence>
<comment type="similarity">
    <text evidence="7">Belongs to the NrdR family.</text>
</comment>
<reference evidence="9" key="1">
    <citation type="journal article" date="2020" name="mSystems">
        <title>Genome- and Community-Level Interaction Insights into Carbon Utilization and Element Cycling Functions of Hydrothermarchaeota in Hydrothermal Sediment.</title>
        <authorList>
            <person name="Zhou Z."/>
            <person name="Liu Y."/>
            <person name="Xu W."/>
            <person name="Pan J."/>
            <person name="Luo Z.H."/>
            <person name="Li M."/>
        </authorList>
    </citation>
    <scope>NUCLEOTIDE SEQUENCE [LARGE SCALE GENOMIC DNA]</scope>
    <source>
        <strain evidence="9">SpSt-780</strain>
    </source>
</reference>
<evidence type="ECO:0000256" key="3">
    <source>
        <dbReference type="ARBA" id="ARBA00022840"/>
    </source>
</evidence>
<dbReference type="GO" id="GO:0008270">
    <property type="term" value="F:zinc ion binding"/>
    <property type="evidence" value="ECO:0007669"/>
    <property type="project" value="UniProtKB-UniRule"/>
</dbReference>
<keyword evidence="3 7" id="KW-0067">ATP-binding</keyword>
<keyword evidence="5 7" id="KW-0238">DNA-binding</keyword>
<sequence>MKCPYCSSDNDRVVDTRIVKDGEAIRRRRECLNCGKRFTTYEYIEKFPLLVIKKDGRREPFEREKILKGVMTACHKRPITIKQIEQLVDEVISVLFDLGKYEVESTFIGEEIMKRLKKLDDVSYVRFASVYREFEDKEEFLKEIKNL</sequence>
<dbReference type="GO" id="GO:0005524">
    <property type="term" value="F:ATP binding"/>
    <property type="evidence" value="ECO:0007669"/>
    <property type="project" value="UniProtKB-UniRule"/>
</dbReference>
<dbReference type="InterPro" id="IPR055173">
    <property type="entry name" value="NrdR-like_N"/>
</dbReference>
<feature type="zinc finger region" evidence="7">
    <location>
        <begin position="3"/>
        <end position="34"/>
    </location>
</feature>
<dbReference type="PROSITE" id="PS51161">
    <property type="entry name" value="ATP_CONE"/>
    <property type="match status" value="1"/>
</dbReference>
<evidence type="ECO:0000256" key="6">
    <source>
        <dbReference type="ARBA" id="ARBA00023163"/>
    </source>
</evidence>
<proteinExistence type="inferred from homology"/>
<dbReference type="Pfam" id="PF22811">
    <property type="entry name" value="Zn_ribbon_NrdR"/>
    <property type="match status" value="1"/>
</dbReference>
<evidence type="ECO:0000256" key="2">
    <source>
        <dbReference type="ARBA" id="ARBA00022741"/>
    </source>
</evidence>
<keyword evidence="6 7" id="KW-0804">Transcription</keyword>
<protein>
    <recommendedName>
        <fullName evidence="7">Transcriptional repressor NrdR</fullName>
    </recommendedName>
</protein>
<dbReference type="GO" id="GO:0003677">
    <property type="term" value="F:DNA binding"/>
    <property type="evidence" value="ECO:0007669"/>
    <property type="project" value="UniProtKB-KW"/>
</dbReference>
<evidence type="ECO:0000256" key="1">
    <source>
        <dbReference type="ARBA" id="ARBA00022491"/>
    </source>
</evidence>
<dbReference type="NCBIfam" id="TIGR00244">
    <property type="entry name" value="transcriptional regulator NrdR"/>
    <property type="match status" value="1"/>
</dbReference>
<keyword evidence="7" id="KW-0862">Zinc</keyword>
<name>A0A7C4U746_UNCW3</name>
<keyword evidence="7" id="KW-0863">Zinc-finger</keyword>
<organism evidence="9">
    <name type="scientific">candidate division WOR-3 bacterium</name>
    <dbReference type="NCBI Taxonomy" id="2052148"/>
    <lineage>
        <taxon>Bacteria</taxon>
        <taxon>Bacteria division WOR-3</taxon>
    </lineage>
</organism>
<evidence type="ECO:0000313" key="9">
    <source>
        <dbReference type="EMBL" id="HGW91697.1"/>
    </source>
</evidence>
<keyword evidence="4 7" id="KW-0805">Transcription regulation</keyword>
<gene>
    <name evidence="7 9" type="primary">nrdR</name>
    <name evidence="9" type="ORF">ENV67_04050</name>
</gene>
<keyword evidence="2 7" id="KW-0547">Nucleotide-binding</keyword>
<dbReference type="GO" id="GO:0045892">
    <property type="term" value="P:negative regulation of DNA-templated transcription"/>
    <property type="evidence" value="ECO:0007669"/>
    <property type="project" value="UniProtKB-UniRule"/>
</dbReference>